<keyword evidence="17" id="KW-1185">Reference proteome</keyword>
<evidence type="ECO:0000256" key="4">
    <source>
        <dbReference type="ARBA" id="ARBA00022490"/>
    </source>
</evidence>
<proteinExistence type="predicted"/>
<feature type="transmembrane region" description="Helical" evidence="14">
    <location>
        <begin position="532"/>
        <end position="554"/>
    </location>
</feature>
<gene>
    <name evidence="16" type="ordered locus">AciX9_2059</name>
</gene>
<dbReference type="Proteomes" id="UP000000343">
    <property type="component" value="Chromosome"/>
</dbReference>
<keyword evidence="8" id="KW-0671">Queuosine biosynthesis</keyword>
<dbReference type="PROSITE" id="PS51379">
    <property type="entry name" value="4FE4S_FER_2"/>
    <property type="match status" value="1"/>
</dbReference>
<dbReference type="PaxDb" id="1198114-AciX9_2059"/>
<evidence type="ECO:0000256" key="3">
    <source>
        <dbReference type="ARBA" id="ARBA00022485"/>
    </source>
</evidence>
<reference evidence="17" key="1">
    <citation type="submission" date="2011-01" db="EMBL/GenBank/DDBJ databases">
        <title>Complete sequence of chromosome of Acidobacterium sp. MP5ACTX9.</title>
        <authorList>
            <consortium name="US DOE Joint Genome Institute"/>
            <person name="Lucas S."/>
            <person name="Copeland A."/>
            <person name="Lapidus A."/>
            <person name="Cheng J.-F."/>
            <person name="Goodwin L."/>
            <person name="Pitluck S."/>
            <person name="Teshima H."/>
            <person name="Detter J.C."/>
            <person name="Han C."/>
            <person name="Tapia R."/>
            <person name="Land M."/>
            <person name="Hauser L."/>
            <person name="Kyrpides N."/>
            <person name="Ivanova N."/>
            <person name="Ovchinnikova G."/>
            <person name="Pagani I."/>
            <person name="Rawat S.R."/>
            <person name="Mannisto M."/>
            <person name="Haggblom M.M."/>
            <person name="Woyke T."/>
        </authorList>
    </citation>
    <scope>NUCLEOTIDE SEQUENCE [LARGE SCALE GENOMIC DNA]</scope>
    <source>
        <strain evidence="17">MP5ACTX9</strain>
    </source>
</reference>
<keyword evidence="7" id="KW-0479">Metal-binding</keyword>
<dbReference type="eggNOG" id="COG1600">
    <property type="taxonomic scope" value="Bacteria"/>
</dbReference>
<keyword evidence="10" id="KW-0560">Oxidoreductase</keyword>
<feature type="transmembrane region" description="Helical" evidence="14">
    <location>
        <begin position="647"/>
        <end position="668"/>
    </location>
</feature>
<keyword evidence="9 14" id="KW-1133">Transmembrane helix</keyword>
<dbReference type="Pfam" id="PF08331">
    <property type="entry name" value="QueG_DUF1730"/>
    <property type="match status" value="1"/>
</dbReference>
<dbReference type="eggNOG" id="COG1295">
    <property type="taxonomic scope" value="Bacteria"/>
</dbReference>
<evidence type="ECO:0000256" key="1">
    <source>
        <dbReference type="ARBA" id="ARBA00004651"/>
    </source>
</evidence>
<dbReference type="HOGENOM" id="CLU_403220_0_0_0"/>
<keyword evidence="2" id="KW-1003">Cell membrane</keyword>
<evidence type="ECO:0000256" key="14">
    <source>
        <dbReference type="SAM" id="Phobius"/>
    </source>
</evidence>
<dbReference type="GO" id="GO:0005886">
    <property type="term" value="C:plasma membrane"/>
    <property type="evidence" value="ECO:0007669"/>
    <property type="project" value="UniProtKB-SubCell"/>
</dbReference>
<dbReference type="GO" id="GO:0052693">
    <property type="term" value="F:epoxyqueuosine reductase activity"/>
    <property type="evidence" value="ECO:0007669"/>
    <property type="project" value="TreeGrafter"/>
</dbReference>
<evidence type="ECO:0000256" key="6">
    <source>
        <dbReference type="ARBA" id="ARBA00022694"/>
    </source>
</evidence>
<keyword evidence="12" id="KW-0411">Iron-sulfur</keyword>
<dbReference type="InterPro" id="IPR017900">
    <property type="entry name" value="4Fe4S_Fe_S_CS"/>
</dbReference>
<dbReference type="Pfam" id="PF13484">
    <property type="entry name" value="Fer4_16"/>
    <property type="match status" value="1"/>
</dbReference>
<dbReference type="NCBIfam" id="TIGR00276">
    <property type="entry name" value="tRNA epoxyqueuosine(34) reductase QueG"/>
    <property type="match status" value="1"/>
</dbReference>
<dbReference type="AlphaFoldDB" id="E8X1U3"/>
<dbReference type="Pfam" id="PF03631">
    <property type="entry name" value="Virul_fac_BrkB"/>
    <property type="match status" value="1"/>
</dbReference>
<sequence length="682" mass="74251">MGSAWSSELVEWVRGSAVGAGFDLCGVAGAPASGESEGVLTAERFSEWVAGGRAGEMEYLKRRDEAGELLRRSARVAMPWVRSVVVCALNYHAEGPLSVDAAAKGAGWIGRYAWSGGEDGEPVDYHDDLMRRLKVVEAGLVARVSSETLQTKCYVDTGPLLERDFAARAGVGWVGKNTCVINQGVGSWLLLGVIVCSLEVETEAAALVAADRCGSCTRCIEACPTGALVASREMDASLCIAYLTIEKKGAIAEELREKMGRQVFGCDICQDVCPWNRKAPVGDHVGFRARGELVNPSLDWLGGMSADEFRRWFKGSPLERTKRHRVQRNVAIAMGNSGDESFVPKLMEWAGGEDAVLAESAGWALRRLGLLASRQRAWMLSEDVKKSEAEPEVKPIEAVKPTVREDGAWPQVKALAMYMASTEVHTYAFSVAANVILSLFPFIVLLLTLAQKVFHSPAMVAVVGDLLRTILPNNQDFIVRNMTSLVHPHGSTRVFSVVMLLITSTGVFLPLEVALNNVWGVKENRNYLQNQMVSLGLAAAVGALAMASVALATGQQRITTWIFFGHTDNIFFNFLAGGVLKICAVVMSVLLFFLIYWVLPHRKIPAMAVLPTAIVIGLSWEVAKYLYVLALPHLDFESVYGPFKVSVGLMMWAFLSGLMLLAGAHFSATRYTLRLAREAEAE</sequence>
<comment type="subcellular location">
    <subcellularLocation>
        <location evidence="1">Cell membrane</location>
        <topology evidence="1">Multi-pass membrane protein</topology>
    </subcellularLocation>
</comment>
<feature type="transmembrane region" description="Helical" evidence="14">
    <location>
        <begin position="491"/>
        <end position="511"/>
    </location>
</feature>
<evidence type="ECO:0000313" key="17">
    <source>
        <dbReference type="Proteomes" id="UP000000343"/>
    </source>
</evidence>
<dbReference type="EMBL" id="CP002480">
    <property type="protein sequence ID" value="ADW69104.1"/>
    <property type="molecule type" value="Genomic_DNA"/>
</dbReference>
<dbReference type="GO" id="GO:0046872">
    <property type="term" value="F:metal ion binding"/>
    <property type="evidence" value="ECO:0007669"/>
    <property type="project" value="UniProtKB-KW"/>
</dbReference>
<evidence type="ECO:0000256" key="9">
    <source>
        <dbReference type="ARBA" id="ARBA00022989"/>
    </source>
</evidence>
<evidence type="ECO:0000256" key="5">
    <source>
        <dbReference type="ARBA" id="ARBA00022692"/>
    </source>
</evidence>
<evidence type="ECO:0000256" key="11">
    <source>
        <dbReference type="ARBA" id="ARBA00023004"/>
    </source>
</evidence>
<dbReference type="NCBIfam" id="TIGR00765">
    <property type="entry name" value="yihY_not_rbn"/>
    <property type="match status" value="1"/>
</dbReference>
<dbReference type="InterPro" id="IPR004453">
    <property type="entry name" value="QueG"/>
</dbReference>
<evidence type="ECO:0000256" key="10">
    <source>
        <dbReference type="ARBA" id="ARBA00023002"/>
    </source>
</evidence>
<feature type="domain" description="4Fe-4S ferredoxin-type" evidence="15">
    <location>
        <begin position="204"/>
        <end position="233"/>
    </location>
</feature>
<keyword evidence="11" id="KW-0408">Iron</keyword>
<dbReference type="SUPFAM" id="SSF46548">
    <property type="entry name" value="alpha-helical ferredoxin"/>
    <property type="match status" value="1"/>
</dbReference>
<dbReference type="KEGG" id="acm:AciX9_2059"/>
<evidence type="ECO:0000256" key="7">
    <source>
        <dbReference type="ARBA" id="ARBA00022723"/>
    </source>
</evidence>
<dbReference type="PROSITE" id="PS00198">
    <property type="entry name" value="4FE4S_FER_1"/>
    <property type="match status" value="1"/>
</dbReference>
<keyword evidence="13 14" id="KW-0472">Membrane</keyword>
<dbReference type="InterPro" id="IPR017896">
    <property type="entry name" value="4Fe4S_Fe-S-bd"/>
</dbReference>
<evidence type="ECO:0000256" key="8">
    <source>
        <dbReference type="ARBA" id="ARBA00022785"/>
    </source>
</evidence>
<dbReference type="GO" id="GO:0051539">
    <property type="term" value="F:4 iron, 4 sulfur cluster binding"/>
    <property type="evidence" value="ECO:0007669"/>
    <property type="project" value="UniProtKB-KW"/>
</dbReference>
<dbReference type="GO" id="GO:0008616">
    <property type="term" value="P:tRNA queuosine(34) biosynthetic process"/>
    <property type="evidence" value="ECO:0007669"/>
    <property type="project" value="UniProtKB-KW"/>
</dbReference>
<keyword evidence="6" id="KW-0819">tRNA processing</keyword>
<feature type="transmembrane region" description="Helical" evidence="14">
    <location>
        <begin position="427"/>
        <end position="447"/>
    </location>
</feature>
<dbReference type="InterPro" id="IPR013542">
    <property type="entry name" value="QueG_DUF1730"/>
</dbReference>
<dbReference type="Gene3D" id="3.30.70.20">
    <property type="match status" value="1"/>
</dbReference>
<evidence type="ECO:0000256" key="13">
    <source>
        <dbReference type="ARBA" id="ARBA00023136"/>
    </source>
</evidence>
<dbReference type="InterPro" id="IPR017039">
    <property type="entry name" value="Virul_fac_BrkB"/>
</dbReference>
<accession>E8X1U3</accession>
<dbReference type="PANTHER" id="PTHR30002">
    <property type="entry name" value="EPOXYQUEUOSINE REDUCTASE"/>
    <property type="match status" value="1"/>
</dbReference>
<evidence type="ECO:0000313" key="16">
    <source>
        <dbReference type="EMBL" id="ADW69104.1"/>
    </source>
</evidence>
<evidence type="ECO:0000256" key="2">
    <source>
        <dbReference type="ARBA" id="ARBA00022475"/>
    </source>
</evidence>
<keyword evidence="3" id="KW-0004">4Fe-4S</keyword>
<feature type="transmembrane region" description="Helical" evidence="14">
    <location>
        <begin position="574"/>
        <end position="599"/>
    </location>
</feature>
<dbReference type="STRING" id="1198114.AciX9_2059"/>
<evidence type="ECO:0000259" key="15">
    <source>
        <dbReference type="PROSITE" id="PS51379"/>
    </source>
</evidence>
<dbReference type="PANTHER" id="PTHR30002:SF4">
    <property type="entry name" value="EPOXYQUEUOSINE REDUCTASE"/>
    <property type="match status" value="1"/>
</dbReference>
<keyword evidence="4" id="KW-0963">Cytoplasm</keyword>
<protein>
    <submittedName>
        <fullName evidence="16">Ribonuclease BN</fullName>
    </submittedName>
</protein>
<evidence type="ECO:0000256" key="12">
    <source>
        <dbReference type="ARBA" id="ARBA00023014"/>
    </source>
</evidence>
<organism evidence="17">
    <name type="scientific">Granulicella tundricola (strain ATCC BAA-1859 / DSM 23138 / MP5ACTX9)</name>
    <dbReference type="NCBI Taxonomy" id="1198114"/>
    <lineage>
        <taxon>Bacteria</taxon>
        <taxon>Pseudomonadati</taxon>
        <taxon>Acidobacteriota</taxon>
        <taxon>Terriglobia</taxon>
        <taxon>Terriglobales</taxon>
        <taxon>Acidobacteriaceae</taxon>
        <taxon>Granulicella</taxon>
    </lineage>
</organism>
<feature type="transmembrane region" description="Helical" evidence="14">
    <location>
        <begin position="606"/>
        <end position="627"/>
    </location>
</feature>
<name>E8X1U3_GRATM</name>
<keyword evidence="5 14" id="KW-0812">Transmembrane</keyword>